<keyword evidence="6" id="KW-1185">Reference proteome</keyword>
<keyword evidence="2 4" id="KW-0474">Menaquinone biosynthesis</keyword>
<dbReference type="CDD" id="cd13634">
    <property type="entry name" value="PBP2_Sco4506"/>
    <property type="match status" value="1"/>
</dbReference>
<sequence>MPDYVLGVPRYANTAPLYHFLEQGDGIAFRYGVPTELNRWLLEGSVDLSLVSSYFYLANADKLRPLPDFSVADLGPVYSVNLFHTRPWRELRSVALTTESATSVRLLRYLLEADGVEPEYTGEQGGLELLERYDGVLLIGDRAIATYAGLLERIPESVHHIPREFTGPQGARLWVSDLSMQWYERTRLPFVFAVWATRRDEPPPPEVVRRLRAARSLGLGNLAAVAGTEAERLGVPERLMQHYLWNFRYHLEAPDRLGLQTFARAVGLPYPGDYWDV</sequence>
<dbReference type="EMBL" id="QXDL01000130">
    <property type="protein sequence ID" value="RIH82216.1"/>
    <property type="molecule type" value="Genomic_DNA"/>
</dbReference>
<proteinExistence type="inferred from homology"/>
<comment type="caution">
    <text evidence="5">The sequence shown here is derived from an EMBL/GenBank/DDBJ whole genome shotgun (WGS) entry which is preliminary data.</text>
</comment>
<protein>
    <recommendedName>
        <fullName evidence="4">Chorismate dehydratase</fullName>
        <ecNumber evidence="4">4.2.1.151</ecNumber>
    </recommendedName>
    <alternativeName>
        <fullName evidence="4">Menaquinone biosynthetic enzyme MqnA</fullName>
    </alternativeName>
</protein>
<dbReference type="PANTHER" id="PTHR37690">
    <property type="entry name" value="CHORISMATE DEHYDRATASE"/>
    <property type="match status" value="1"/>
</dbReference>
<dbReference type="Proteomes" id="UP000265715">
    <property type="component" value="Unassembled WGS sequence"/>
</dbReference>
<dbReference type="GO" id="GO:0016836">
    <property type="term" value="F:hydro-lyase activity"/>
    <property type="evidence" value="ECO:0007669"/>
    <property type="project" value="UniProtKB-UniRule"/>
</dbReference>
<dbReference type="GO" id="GO:0009234">
    <property type="term" value="P:menaquinone biosynthetic process"/>
    <property type="evidence" value="ECO:0007669"/>
    <property type="project" value="UniProtKB-UniRule"/>
</dbReference>
<dbReference type="Pfam" id="PF02621">
    <property type="entry name" value="VitK2_biosynth"/>
    <property type="match status" value="1"/>
</dbReference>
<dbReference type="EC" id="4.2.1.151" evidence="4"/>
<dbReference type="HAMAP" id="MF_00995">
    <property type="entry name" value="MqnA"/>
    <property type="match status" value="1"/>
</dbReference>
<accession>A0A399EEK8</accession>
<dbReference type="InterPro" id="IPR003773">
    <property type="entry name" value="Menaquinone_biosynth"/>
</dbReference>
<dbReference type="Gene3D" id="3.40.190.10">
    <property type="entry name" value="Periplasmic binding protein-like II"/>
    <property type="match status" value="2"/>
</dbReference>
<gene>
    <name evidence="4 5" type="primary">mqnA</name>
    <name evidence="5" type="ORF">Mterra_02755</name>
</gene>
<dbReference type="OrthoDB" id="9810112at2"/>
<comment type="catalytic activity">
    <reaction evidence="4">
        <text>chorismate = 3-[(1-carboxyvinyl)-oxy]benzoate + H2O</text>
        <dbReference type="Rhea" id="RHEA:40051"/>
        <dbReference type="ChEBI" id="CHEBI:15377"/>
        <dbReference type="ChEBI" id="CHEBI:29748"/>
        <dbReference type="ChEBI" id="CHEBI:76981"/>
        <dbReference type="EC" id="4.2.1.151"/>
    </reaction>
</comment>
<organism evidence="5 6">
    <name type="scientific">Calidithermus terrae</name>
    <dbReference type="NCBI Taxonomy" id="1408545"/>
    <lineage>
        <taxon>Bacteria</taxon>
        <taxon>Thermotogati</taxon>
        <taxon>Deinococcota</taxon>
        <taxon>Deinococci</taxon>
        <taxon>Thermales</taxon>
        <taxon>Thermaceae</taxon>
        <taxon>Calidithermus</taxon>
    </lineage>
</organism>
<evidence type="ECO:0000256" key="3">
    <source>
        <dbReference type="ARBA" id="ARBA00023239"/>
    </source>
</evidence>
<dbReference type="PANTHER" id="PTHR37690:SF1">
    <property type="entry name" value="CHORISMATE DEHYDRATASE"/>
    <property type="match status" value="1"/>
</dbReference>
<name>A0A399EEK8_9DEIN</name>
<dbReference type="AlphaFoldDB" id="A0A399EEK8"/>
<comment type="pathway">
    <text evidence="1 4">Quinol/quinone metabolism; menaquinone biosynthesis.</text>
</comment>
<dbReference type="InterPro" id="IPR030868">
    <property type="entry name" value="MqnA"/>
</dbReference>
<evidence type="ECO:0000256" key="2">
    <source>
        <dbReference type="ARBA" id="ARBA00022428"/>
    </source>
</evidence>
<evidence type="ECO:0000313" key="5">
    <source>
        <dbReference type="EMBL" id="RIH82216.1"/>
    </source>
</evidence>
<reference evidence="5 6" key="1">
    <citation type="submission" date="2018-08" db="EMBL/GenBank/DDBJ databases">
        <title>Meiothermus terrae DSM 26712 genome sequencing project.</title>
        <authorList>
            <person name="Da Costa M.S."/>
            <person name="Albuquerque L."/>
            <person name="Raposo P."/>
            <person name="Froufe H.J.C."/>
            <person name="Barroso C.S."/>
            <person name="Egas C."/>
        </authorList>
    </citation>
    <scope>NUCLEOTIDE SEQUENCE [LARGE SCALE GENOMIC DNA]</scope>
    <source>
        <strain evidence="5 6">DSM 26712</strain>
    </source>
</reference>
<dbReference type="SUPFAM" id="SSF53850">
    <property type="entry name" value="Periplasmic binding protein-like II"/>
    <property type="match status" value="1"/>
</dbReference>
<dbReference type="RefSeq" id="WP_119315744.1">
    <property type="nucleotide sequence ID" value="NZ_QXDL01000130.1"/>
</dbReference>
<keyword evidence="3 4" id="KW-0456">Lyase</keyword>
<evidence type="ECO:0000256" key="1">
    <source>
        <dbReference type="ARBA" id="ARBA00004863"/>
    </source>
</evidence>
<comment type="similarity">
    <text evidence="4">Belongs to the MqnA/MqnD family. MqnA subfamily.</text>
</comment>
<comment type="function">
    <text evidence="4">Catalyzes the dehydration of chorismate into 3-[(1-carboxyvinyl)oxy]benzoate, a step in the biosynthesis of menaquinone (MK, vitamin K2).</text>
</comment>
<evidence type="ECO:0000313" key="6">
    <source>
        <dbReference type="Proteomes" id="UP000265715"/>
    </source>
</evidence>
<dbReference type="UniPathway" id="UPA00079"/>
<evidence type="ECO:0000256" key="4">
    <source>
        <dbReference type="HAMAP-Rule" id="MF_00995"/>
    </source>
</evidence>